<dbReference type="AlphaFoldDB" id="A0A822ZF09"/>
<proteinExistence type="predicted"/>
<evidence type="ECO:0000313" key="3">
    <source>
        <dbReference type="Proteomes" id="UP000607653"/>
    </source>
</evidence>
<evidence type="ECO:0000256" key="1">
    <source>
        <dbReference type="SAM" id="Phobius"/>
    </source>
</evidence>
<keyword evidence="1" id="KW-0812">Transmembrane</keyword>
<comment type="caution">
    <text evidence="2">The sequence shown here is derived from an EMBL/GenBank/DDBJ whole genome shotgun (WGS) entry which is preliminary data.</text>
</comment>
<reference evidence="2 3" key="1">
    <citation type="journal article" date="2020" name="Mol. Biol. Evol.">
        <title>Distinct Expression and Methylation Patterns for Genes with Different Fates following a Single Whole-Genome Duplication in Flowering Plants.</title>
        <authorList>
            <person name="Shi T."/>
            <person name="Rahmani R.S."/>
            <person name="Gugger P.F."/>
            <person name="Wang M."/>
            <person name="Li H."/>
            <person name="Zhang Y."/>
            <person name="Li Z."/>
            <person name="Wang Q."/>
            <person name="Van de Peer Y."/>
            <person name="Marchal K."/>
            <person name="Chen J."/>
        </authorList>
    </citation>
    <scope>NUCLEOTIDE SEQUENCE [LARGE SCALE GENOMIC DNA]</scope>
    <source>
        <tissue evidence="2">Leaf</tissue>
    </source>
</reference>
<keyword evidence="1" id="KW-0472">Membrane</keyword>
<organism evidence="2 3">
    <name type="scientific">Nelumbo nucifera</name>
    <name type="common">Sacred lotus</name>
    <dbReference type="NCBI Taxonomy" id="4432"/>
    <lineage>
        <taxon>Eukaryota</taxon>
        <taxon>Viridiplantae</taxon>
        <taxon>Streptophyta</taxon>
        <taxon>Embryophyta</taxon>
        <taxon>Tracheophyta</taxon>
        <taxon>Spermatophyta</taxon>
        <taxon>Magnoliopsida</taxon>
        <taxon>Proteales</taxon>
        <taxon>Nelumbonaceae</taxon>
        <taxon>Nelumbo</taxon>
    </lineage>
</organism>
<keyword evidence="1" id="KW-1133">Transmembrane helix</keyword>
<evidence type="ECO:0000313" key="2">
    <source>
        <dbReference type="EMBL" id="DAD44784.1"/>
    </source>
</evidence>
<protein>
    <submittedName>
        <fullName evidence="2">Uncharacterized protein</fullName>
    </submittedName>
</protein>
<sequence length="64" mass="7187">MNAIILVICFGIALLIGPSGLEYLWVSMFHLLILIACIHVLMLVATSRILLCLIGFTAIYMMRY</sequence>
<name>A0A822ZF09_NELNU</name>
<dbReference type="EMBL" id="DUZY01000007">
    <property type="protein sequence ID" value="DAD44784.1"/>
    <property type="molecule type" value="Genomic_DNA"/>
</dbReference>
<feature type="transmembrane region" description="Helical" evidence="1">
    <location>
        <begin position="31"/>
        <end position="60"/>
    </location>
</feature>
<gene>
    <name evidence="2" type="ORF">HUJ06_003014</name>
</gene>
<accession>A0A822ZF09</accession>
<dbReference type="Proteomes" id="UP000607653">
    <property type="component" value="Unassembled WGS sequence"/>
</dbReference>
<keyword evidence="3" id="KW-1185">Reference proteome</keyword>